<evidence type="ECO:0000313" key="2">
    <source>
        <dbReference type="EMBL" id="KKM66025.1"/>
    </source>
</evidence>
<keyword evidence="1" id="KW-1133">Transmembrane helix</keyword>
<proteinExistence type="predicted"/>
<evidence type="ECO:0000256" key="1">
    <source>
        <dbReference type="SAM" id="Phobius"/>
    </source>
</evidence>
<name>A0A0F9LNV8_9ZZZZ</name>
<organism evidence="2">
    <name type="scientific">marine sediment metagenome</name>
    <dbReference type="NCBI Taxonomy" id="412755"/>
    <lineage>
        <taxon>unclassified sequences</taxon>
        <taxon>metagenomes</taxon>
        <taxon>ecological metagenomes</taxon>
    </lineage>
</organism>
<feature type="transmembrane region" description="Helical" evidence="1">
    <location>
        <begin position="6"/>
        <end position="26"/>
    </location>
</feature>
<gene>
    <name evidence="2" type="ORF">LCGC14_1485400</name>
</gene>
<comment type="caution">
    <text evidence="2">The sequence shown here is derived from an EMBL/GenBank/DDBJ whole genome shotgun (WGS) entry which is preliminary data.</text>
</comment>
<protein>
    <submittedName>
        <fullName evidence="2">Uncharacterized protein</fullName>
    </submittedName>
</protein>
<dbReference type="EMBL" id="LAZR01010615">
    <property type="protein sequence ID" value="KKM66025.1"/>
    <property type="molecule type" value="Genomic_DNA"/>
</dbReference>
<accession>A0A0F9LNV8</accession>
<keyword evidence="1" id="KW-0812">Transmembrane</keyword>
<keyword evidence="1" id="KW-0472">Membrane</keyword>
<dbReference type="AlphaFoldDB" id="A0A0F9LNV8"/>
<sequence>MQLQTQLNYILFLLILIISYISNYLIKIIIKDLYKKSILLIFLVSTKGHFSLTSPTLTRKILVILYENENSEKLFALKDATAILIPC</sequence>
<reference evidence="2" key="1">
    <citation type="journal article" date="2015" name="Nature">
        <title>Complex archaea that bridge the gap between prokaryotes and eukaryotes.</title>
        <authorList>
            <person name="Spang A."/>
            <person name="Saw J.H."/>
            <person name="Jorgensen S.L."/>
            <person name="Zaremba-Niedzwiedzka K."/>
            <person name="Martijn J."/>
            <person name="Lind A.E."/>
            <person name="van Eijk R."/>
            <person name="Schleper C."/>
            <person name="Guy L."/>
            <person name="Ettema T.J."/>
        </authorList>
    </citation>
    <scope>NUCLEOTIDE SEQUENCE</scope>
</reference>